<organism evidence="1 2">
    <name type="scientific">Microvirga terrae</name>
    <dbReference type="NCBI Taxonomy" id="2740529"/>
    <lineage>
        <taxon>Bacteria</taxon>
        <taxon>Pseudomonadati</taxon>
        <taxon>Pseudomonadota</taxon>
        <taxon>Alphaproteobacteria</taxon>
        <taxon>Hyphomicrobiales</taxon>
        <taxon>Methylobacteriaceae</taxon>
        <taxon>Microvirga</taxon>
    </lineage>
</organism>
<reference evidence="1" key="1">
    <citation type="submission" date="2022-08" db="EMBL/GenBank/DDBJ databases">
        <title>Microvirga terrae sp. nov., isolated from soil.</title>
        <authorList>
            <person name="Kim K.H."/>
            <person name="Seo Y.L."/>
            <person name="Kim J.M."/>
            <person name="Lee J.K."/>
            <person name="Han D.M."/>
            <person name="Jeon C.O."/>
        </authorList>
    </citation>
    <scope>NUCLEOTIDE SEQUENCE</scope>
    <source>
        <strain evidence="1">R24</strain>
    </source>
</reference>
<sequence length="69" mass="7562">MGVTHAGRFSSYASRCGIFLAAPAPGSNVRQVLQISLQSTHWAEARWIGAELTAMSEVVFDEMRRGHLT</sequence>
<name>A0ABY5RMI3_9HYPH</name>
<evidence type="ECO:0000313" key="1">
    <source>
        <dbReference type="EMBL" id="UVF18445.1"/>
    </source>
</evidence>
<proteinExistence type="predicted"/>
<dbReference type="EMBL" id="CP102845">
    <property type="protein sequence ID" value="UVF18445.1"/>
    <property type="molecule type" value="Genomic_DNA"/>
</dbReference>
<dbReference type="Proteomes" id="UP001017257">
    <property type="component" value="Chromosome"/>
</dbReference>
<gene>
    <name evidence="1" type="ORF">HPT29_018380</name>
</gene>
<keyword evidence="2" id="KW-1185">Reference proteome</keyword>
<evidence type="ECO:0000313" key="2">
    <source>
        <dbReference type="Proteomes" id="UP001017257"/>
    </source>
</evidence>
<protein>
    <submittedName>
        <fullName evidence="1">Uncharacterized protein</fullName>
    </submittedName>
</protein>
<dbReference type="RefSeq" id="WP_173947938.1">
    <property type="nucleotide sequence ID" value="NZ_CP102845.1"/>
</dbReference>
<accession>A0ABY5RMI3</accession>